<protein>
    <submittedName>
        <fullName evidence="1">Uncharacterized protein</fullName>
    </submittedName>
</protein>
<dbReference type="EMBL" id="BARS01035055">
    <property type="protein sequence ID" value="GAG14934.1"/>
    <property type="molecule type" value="Genomic_DNA"/>
</dbReference>
<feature type="non-terminal residue" evidence="1">
    <location>
        <position position="1"/>
    </location>
</feature>
<dbReference type="AlphaFoldDB" id="X0V9X5"/>
<reference evidence="1" key="1">
    <citation type="journal article" date="2014" name="Front. Microbiol.">
        <title>High frequency of phylogenetically diverse reductive dehalogenase-homologous genes in deep subseafloor sedimentary metagenomes.</title>
        <authorList>
            <person name="Kawai M."/>
            <person name="Futagami T."/>
            <person name="Toyoda A."/>
            <person name="Takaki Y."/>
            <person name="Nishi S."/>
            <person name="Hori S."/>
            <person name="Arai W."/>
            <person name="Tsubouchi T."/>
            <person name="Morono Y."/>
            <person name="Uchiyama I."/>
            <person name="Ito T."/>
            <person name="Fujiyama A."/>
            <person name="Inagaki F."/>
            <person name="Takami H."/>
        </authorList>
    </citation>
    <scope>NUCLEOTIDE SEQUENCE</scope>
    <source>
        <strain evidence="1">Expedition CK06-06</strain>
    </source>
</reference>
<comment type="caution">
    <text evidence="1">The sequence shown here is derived from an EMBL/GenBank/DDBJ whole genome shotgun (WGS) entry which is preliminary data.</text>
</comment>
<proteinExistence type="predicted"/>
<organism evidence="1">
    <name type="scientific">marine sediment metagenome</name>
    <dbReference type="NCBI Taxonomy" id="412755"/>
    <lineage>
        <taxon>unclassified sequences</taxon>
        <taxon>metagenomes</taxon>
        <taxon>ecological metagenomes</taxon>
    </lineage>
</organism>
<sequence length="150" mass="18022">AYKEYRKKYNNDIAKKSYANSMIHRTWYKIADGYKKCSYRLCKHPWKLIDRFAKDKSQPDGLCIFCKDCQKDFRDKHKKKYASSQAHNLREYKSVKIEALNPARRPCVGWCGGKYFDSTDETDRFCPKCKKKKQWMVDNHEMTEEYEMGE</sequence>
<gene>
    <name evidence="1" type="ORF">S01H1_54069</name>
</gene>
<accession>X0V9X5</accession>
<name>X0V9X5_9ZZZZ</name>
<evidence type="ECO:0000313" key="1">
    <source>
        <dbReference type="EMBL" id="GAG14934.1"/>
    </source>
</evidence>